<dbReference type="GO" id="GO:0043565">
    <property type="term" value="F:sequence-specific DNA binding"/>
    <property type="evidence" value="ECO:0007669"/>
    <property type="project" value="InterPro"/>
</dbReference>
<feature type="domain" description="WRKY" evidence="7">
    <location>
        <begin position="134"/>
        <end position="203"/>
    </location>
</feature>
<keyword evidence="3" id="KW-0238">DNA-binding</keyword>
<evidence type="ECO:0000313" key="8">
    <source>
        <dbReference type="EMBL" id="GJN14719.1"/>
    </source>
</evidence>
<dbReference type="InterPro" id="IPR044810">
    <property type="entry name" value="WRKY_plant"/>
</dbReference>
<reference evidence="8" key="2">
    <citation type="submission" date="2021-12" db="EMBL/GenBank/DDBJ databases">
        <title>Resequencing data analysis of finger millet.</title>
        <authorList>
            <person name="Hatakeyama M."/>
            <person name="Aluri S."/>
            <person name="Balachadran M.T."/>
            <person name="Sivarajan S.R."/>
            <person name="Poveda L."/>
            <person name="Shimizu-Inatsugi R."/>
            <person name="Schlapbach R."/>
            <person name="Sreeman S.M."/>
            <person name="Shimizu K.K."/>
        </authorList>
    </citation>
    <scope>NUCLEOTIDE SEQUENCE</scope>
</reference>
<dbReference type="SMART" id="SM00774">
    <property type="entry name" value="WRKY"/>
    <property type="match status" value="1"/>
</dbReference>
<dbReference type="Pfam" id="PF03106">
    <property type="entry name" value="WRKY"/>
    <property type="match status" value="1"/>
</dbReference>
<sequence>MSTPPKSERMYPPPPSLLPSKQRDAAIQELRRGTQLAAELRQQLELMPELDRRKAAAANVSEIAEAMESSLSILQSERENSSSSEAGALAVTSPSAGHSSAASAGARHGAFARSRKVRHRRGKLGEELPIKEIVTEAPENDRFHWRKYGEKKVLNAEYPRLYYKCGYNDEHMCPAKKYVQQYNNSDPPQYMVTFIHEHTCETLFRDVPSSSSGSSHVLDFTQASIYPPLMAASATLGLKKEEETSTSGCTLSHSFD</sequence>
<evidence type="ECO:0000313" key="9">
    <source>
        <dbReference type="Proteomes" id="UP001054889"/>
    </source>
</evidence>
<feature type="compositionally biased region" description="Polar residues" evidence="6">
    <location>
        <begin position="72"/>
        <end position="85"/>
    </location>
</feature>
<dbReference type="EMBL" id="BQKI01000071">
    <property type="protein sequence ID" value="GJN14719.1"/>
    <property type="molecule type" value="Genomic_DNA"/>
</dbReference>
<feature type="compositionally biased region" description="Basic residues" evidence="6">
    <location>
        <begin position="113"/>
        <end position="122"/>
    </location>
</feature>
<comment type="subcellular location">
    <subcellularLocation>
        <location evidence="1">Nucleus</location>
    </subcellularLocation>
</comment>
<dbReference type="PANTHER" id="PTHR31282">
    <property type="entry name" value="WRKY TRANSCRIPTION FACTOR 21-RELATED"/>
    <property type="match status" value="1"/>
</dbReference>
<dbReference type="AlphaFoldDB" id="A0AAV5DWZ8"/>
<evidence type="ECO:0000256" key="6">
    <source>
        <dbReference type="SAM" id="MobiDB-lite"/>
    </source>
</evidence>
<accession>A0AAV5DWZ8</accession>
<feature type="region of interest" description="Disordered" evidence="6">
    <location>
        <begin position="72"/>
        <end position="122"/>
    </location>
</feature>
<evidence type="ECO:0000256" key="5">
    <source>
        <dbReference type="ARBA" id="ARBA00023242"/>
    </source>
</evidence>
<evidence type="ECO:0000256" key="2">
    <source>
        <dbReference type="ARBA" id="ARBA00023015"/>
    </source>
</evidence>
<feature type="compositionally biased region" description="Low complexity" evidence="6">
    <location>
        <begin position="95"/>
        <end position="112"/>
    </location>
</feature>
<evidence type="ECO:0000259" key="7">
    <source>
        <dbReference type="PROSITE" id="PS50811"/>
    </source>
</evidence>
<evidence type="ECO:0000256" key="4">
    <source>
        <dbReference type="ARBA" id="ARBA00023163"/>
    </source>
</evidence>
<keyword evidence="9" id="KW-1185">Reference proteome</keyword>
<keyword evidence="4" id="KW-0804">Transcription</keyword>
<dbReference type="InterPro" id="IPR036576">
    <property type="entry name" value="WRKY_dom_sf"/>
</dbReference>
<dbReference type="PROSITE" id="PS50811">
    <property type="entry name" value="WRKY"/>
    <property type="match status" value="1"/>
</dbReference>
<dbReference type="Gene3D" id="2.20.25.80">
    <property type="entry name" value="WRKY domain"/>
    <property type="match status" value="1"/>
</dbReference>
<evidence type="ECO:0000256" key="3">
    <source>
        <dbReference type="ARBA" id="ARBA00023125"/>
    </source>
</evidence>
<keyword evidence="5" id="KW-0539">Nucleus</keyword>
<dbReference type="SUPFAM" id="SSF118290">
    <property type="entry name" value="WRKY DNA-binding domain"/>
    <property type="match status" value="1"/>
</dbReference>
<protein>
    <recommendedName>
        <fullName evidence="7">WRKY domain-containing protein</fullName>
    </recommendedName>
</protein>
<gene>
    <name evidence="8" type="primary">gb01574</name>
    <name evidence="8" type="ORF">PR202_gb01574</name>
</gene>
<name>A0AAV5DWZ8_ELECO</name>
<dbReference type="Proteomes" id="UP001054889">
    <property type="component" value="Unassembled WGS sequence"/>
</dbReference>
<proteinExistence type="predicted"/>
<keyword evidence="2" id="KW-0805">Transcription regulation</keyword>
<feature type="region of interest" description="Disordered" evidence="6">
    <location>
        <begin position="1"/>
        <end position="23"/>
    </location>
</feature>
<dbReference type="InterPro" id="IPR003657">
    <property type="entry name" value="WRKY_dom"/>
</dbReference>
<dbReference type="GO" id="GO:0003700">
    <property type="term" value="F:DNA-binding transcription factor activity"/>
    <property type="evidence" value="ECO:0007669"/>
    <property type="project" value="InterPro"/>
</dbReference>
<comment type="caution">
    <text evidence="8">The sequence shown here is derived from an EMBL/GenBank/DDBJ whole genome shotgun (WGS) entry which is preliminary data.</text>
</comment>
<organism evidence="8 9">
    <name type="scientific">Eleusine coracana subsp. coracana</name>
    <dbReference type="NCBI Taxonomy" id="191504"/>
    <lineage>
        <taxon>Eukaryota</taxon>
        <taxon>Viridiplantae</taxon>
        <taxon>Streptophyta</taxon>
        <taxon>Embryophyta</taxon>
        <taxon>Tracheophyta</taxon>
        <taxon>Spermatophyta</taxon>
        <taxon>Magnoliopsida</taxon>
        <taxon>Liliopsida</taxon>
        <taxon>Poales</taxon>
        <taxon>Poaceae</taxon>
        <taxon>PACMAD clade</taxon>
        <taxon>Chloridoideae</taxon>
        <taxon>Cynodonteae</taxon>
        <taxon>Eleusininae</taxon>
        <taxon>Eleusine</taxon>
    </lineage>
</organism>
<reference evidence="8" key="1">
    <citation type="journal article" date="2018" name="DNA Res.">
        <title>Multiple hybrid de novo genome assembly of finger millet, an orphan allotetraploid crop.</title>
        <authorList>
            <person name="Hatakeyama M."/>
            <person name="Aluri S."/>
            <person name="Balachadran M.T."/>
            <person name="Sivarajan S.R."/>
            <person name="Patrignani A."/>
            <person name="Gruter S."/>
            <person name="Poveda L."/>
            <person name="Shimizu-Inatsugi R."/>
            <person name="Baeten J."/>
            <person name="Francoijs K.J."/>
            <person name="Nataraja K.N."/>
            <person name="Reddy Y.A.N."/>
            <person name="Phadnis S."/>
            <person name="Ravikumar R.L."/>
            <person name="Schlapbach R."/>
            <person name="Sreeman S.M."/>
            <person name="Shimizu K.K."/>
        </authorList>
    </citation>
    <scope>NUCLEOTIDE SEQUENCE</scope>
</reference>
<dbReference type="GO" id="GO:0005634">
    <property type="term" value="C:nucleus"/>
    <property type="evidence" value="ECO:0007669"/>
    <property type="project" value="UniProtKB-SubCell"/>
</dbReference>
<evidence type="ECO:0000256" key="1">
    <source>
        <dbReference type="ARBA" id="ARBA00004123"/>
    </source>
</evidence>